<name>A0A225D2Z8_9BACT</name>
<dbReference type="GO" id="GO:0016020">
    <property type="term" value="C:membrane"/>
    <property type="evidence" value="ECO:0007669"/>
    <property type="project" value="TreeGrafter"/>
</dbReference>
<keyword evidence="2" id="KW-0547">Nucleotide-binding</keyword>
<dbReference type="CDD" id="cd14014">
    <property type="entry name" value="STKc_PknB_like"/>
    <property type="match status" value="1"/>
</dbReference>
<dbReference type="SUPFAM" id="SSF56112">
    <property type="entry name" value="Protein kinase-like (PK-like)"/>
    <property type="match status" value="1"/>
</dbReference>
<dbReference type="PROSITE" id="PS00108">
    <property type="entry name" value="PROTEIN_KINASE_ST"/>
    <property type="match status" value="1"/>
</dbReference>
<dbReference type="PROSITE" id="PS50011">
    <property type="entry name" value="PROTEIN_KINASE_DOM"/>
    <property type="match status" value="1"/>
</dbReference>
<evidence type="ECO:0000313" key="8">
    <source>
        <dbReference type="Proteomes" id="UP000214646"/>
    </source>
</evidence>
<dbReference type="GO" id="GO:0005829">
    <property type="term" value="C:cytosol"/>
    <property type="evidence" value="ECO:0007669"/>
    <property type="project" value="TreeGrafter"/>
</dbReference>
<dbReference type="EMBL" id="NIDE01000017">
    <property type="protein sequence ID" value="OWK35970.1"/>
    <property type="molecule type" value="Genomic_DNA"/>
</dbReference>
<organism evidence="7 8">
    <name type="scientific">Fimbriiglobus ruber</name>
    <dbReference type="NCBI Taxonomy" id="1908690"/>
    <lineage>
        <taxon>Bacteria</taxon>
        <taxon>Pseudomonadati</taxon>
        <taxon>Planctomycetota</taxon>
        <taxon>Planctomycetia</taxon>
        <taxon>Gemmatales</taxon>
        <taxon>Gemmataceae</taxon>
        <taxon>Fimbriiglobus</taxon>
    </lineage>
</organism>
<keyword evidence="1" id="KW-0808">Transferase</keyword>
<dbReference type="InterPro" id="IPR045269">
    <property type="entry name" value="Atg1-like"/>
</dbReference>
<accession>A0A225D2Z8</accession>
<keyword evidence="4" id="KW-0067">ATP-binding</keyword>
<dbReference type="GO" id="GO:0005776">
    <property type="term" value="C:autophagosome"/>
    <property type="evidence" value="ECO:0007669"/>
    <property type="project" value="TreeGrafter"/>
</dbReference>
<keyword evidence="7" id="KW-0723">Serine/threonine-protein kinase</keyword>
<protein>
    <submittedName>
        <fullName evidence="7">Serine/threonine protein kinase PrkC, regulator of stationary phase</fullName>
    </submittedName>
</protein>
<evidence type="ECO:0000256" key="1">
    <source>
        <dbReference type="ARBA" id="ARBA00022679"/>
    </source>
</evidence>
<evidence type="ECO:0000256" key="5">
    <source>
        <dbReference type="SAM" id="MobiDB-lite"/>
    </source>
</evidence>
<dbReference type="Pfam" id="PF00069">
    <property type="entry name" value="Pkinase"/>
    <property type="match status" value="1"/>
</dbReference>
<dbReference type="InterPro" id="IPR008271">
    <property type="entry name" value="Ser/Thr_kinase_AS"/>
</dbReference>
<dbReference type="GO" id="GO:0004674">
    <property type="term" value="F:protein serine/threonine kinase activity"/>
    <property type="evidence" value="ECO:0007669"/>
    <property type="project" value="UniProtKB-KW"/>
</dbReference>
<feature type="compositionally biased region" description="Basic and acidic residues" evidence="5">
    <location>
        <begin position="21"/>
        <end position="30"/>
    </location>
</feature>
<comment type="caution">
    <text evidence="7">The sequence shown here is derived from an EMBL/GenBank/DDBJ whole genome shotgun (WGS) entry which is preliminary data.</text>
</comment>
<keyword evidence="8" id="KW-1185">Reference proteome</keyword>
<dbReference type="Proteomes" id="UP000214646">
    <property type="component" value="Unassembled WGS sequence"/>
</dbReference>
<dbReference type="InterPro" id="IPR011009">
    <property type="entry name" value="Kinase-like_dom_sf"/>
</dbReference>
<dbReference type="InterPro" id="IPR000719">
    <property type="entry name" value="Prot_kinase_dom"/>
</dbReference>
<dbReference type="GO" id="GO:0005524">
    <property type="term" value="F:ATP binding"/>
    <property type="evidence" value="ECO:0007669"/>
    <property type="project" value="UniProtKB-KW"/>
</dbReference>
<gene>
    <name evidence="7" type="ORF">FRUB_08533</name>
</gene>
<feature type="domain" description="Protein kinase" evidence="6">
    <location>
        <begin position="66"/>
        <end position="327"/>
    </location>
</feature>
<dbReference type="Gene3D" id="1.10.510.10">
    <property type="entry name" value="Transferase(Phosphotransferase) domain 1"/>
    <property type="match status" value="1"/>
</dbReference>
<dbReference type="PANTHER" id="PTHR24348:SF22">
    <property type="entry name" value="NON-SPECIFIC SERINE_THREONINE PROTEIN KINASE"/>
    <property type="match status" value="1"/>
</dbReference>
<sequence length="332" mass="36732">MNILPERGQSSNTGNGVGDTIRSRVGDTEALRFPSGRRPPDETEDCPDMVPVNAVAPEIGDRIGQYVLQDKLGMGVSCYVFRGWDEFNQCPVAVKIVNWENVFDKPAAMKQMRTEAAALSRVKHPRVVRFIDFGYDPRWPYIVTEFVEGRPMGELIRTGGALPTEWAVYLTSQVVEGLGAVWRSGIVHRDIKPDNVLVGPNGVAKLIDFGLAKAPVLQAAEGRTGPELAGTASYLAPEQAKDASVVDLRADIYSLGVTFYEALTGRVPFEGRNRVQMIFQHLNTPPVPPIERMPNLPSLVSDLCMWMLAKSPEERPQNYDELRQSFDTVMGT</sequence>
<dbReference type="PANTHER" id="PTHR24348">
    <property type="entry name" value="SERINE/THREONINE-PROTEIN KINASE UNC-51-RELATED"/>
    <property type="match status" value="1"/>
</dbReference>
<dbReference type="AlphaFoldDB" id="A0A225D2Z8"/>
<evidence type="ECO:0000259" key="6">
    <source>
        <dbReference type="PROSITE" id="PS50011"/>
    </source>
</evidence>
<keyword evidence="3 7" id="KW-0418">Kinase</keyword>
<evidence type="ECO:0000313" key="7">
    <source>
        <dbReference type="EMBL" id="OWK35970.1"/>
    </source>
</evidence>
<evidence type="ECO:0000256" key="3">
    <source>
        <dbReference type="ARBA" id="ARBA00022777"/>
    </source>
</evidence>
<proteinExistence type="predicted"/>
<evidence type="ECO:0000256" key="4">
    <source>
        <dbReference type="ARBA" id="ARBA00022840"/>
    </source>
</evidence>
<reference evidence="8" key="1">
    <citation type="submission" date="2017-06" db="EMBL/GenBank/DDBJ databases">
        <title>Genome analysis of Fimbriiglobus ruber SP5, the first member of the order Planctomycetales with confirmed chitinolytic capability.</title>
        <authorList>
            <person name="Ravin N.V."/>
            <person name="Rakitin A.L."/>
            <person name="Ivanova A.A."/>
            <person name="Beletsky A.V."/>
            <person name="Kulichevskaya I.S."/>
            <person name="Mardanov A.V."/>
            <person name="Dedysh S.N."/>
        </authorList>
    </citation>
    <scope>NUCLEOTIDE SEQUENCE [LARGE SCALE GENOMIC DNA]</scope>
    <source>
        <strain evidence="8">SP5</strain>
    </source>
</reference>
<evidence type="ECO:0000256" key="2">
    <source>
        <dbReference type="ARBA" id="ARBA00022741"/>
    </source>
</evidence>
<feature type="region of interest" description="Disordered" evidence="5">
    <location>
        <begin position="1"/>
        <end position="49"/>
    </location>
</feature>
<dbReference type="SMART" id="SM00220">
    <property type="entry name" value="S_TKc"/>
    <property type="match status" value="1"/>
</dbReference>
<dbReference type="GO" id="GO:0000407">
    <property type="term" value="C:phagophore assembly site"/>
    <property type="evidence" value="ECO:0007669"/>
    <property type="project" value="TreeGrafter"/>
</dbReference>